<feature type="compositionally biased region" description="Basic and acidic residues" evidence="1">
    <location>
        <begin position="21"/>
        <end position="35"/>
    </location>
</feature>
<dbReference type="EMBL" id="SRLO01000238">
    <property type="protein sequence ID" value="TNN65220.1"/>
    <property type="molecule type" value="Genomic_DNA"/>
</dbReference>
<reference evidence="2 3" key="1">
    <citation type="submission" date="2019-03" db="EMBL/GenBank/DDBJ databases">
        <title>First draft genome of Liparis tanakae, snailfish: a comprehensive survey of snailfish specific genes.</title>
        <authorList>
            <person name="Kim W."/>
            <person name="Song I."/>
            <person name="Jeong J.-H."/>
            <person name="Kim D."/>
            <person name="Kim S."/>
            <person name="Ryu S."/>
            <person name="Song J.Y."/>
            <person name="Lee S.K."/>
        </authorList>
    </citation>
    <scope>NUCLEOTIDE SEQUENCE [LARGE SCALE GENOMIC DNA]</scope>
    <source>
        <tissue evidence="2">Muscle</tissue>
    </source>
</reference>
<comment type="caution">
    <text evidence="2">The sequence shown here is derived from an EMBL/GenBank/DDBJ whole genome shotgun (WGS) entry which is preliminary data.</text>
</comment>
<name>A0A4Z2HI67_9TELE</name>
<evidence type="ECO:0000256" key="1">
    <source>
        <dbReference type="SAM" id="MobiDB-lite"/>
    </source>
</evidence>
<dbReference type="Proteomes" id="UP000314294">
    <property type="component" value="Unassembled WGS sequence"/>
</dbReference>
<evidence type="ECO:0000313" key="2">
    <source>
        <dbReference type="EMBL" id="TNN65220.1"/>
    </source>
</evidence>
<proteinExistence type="predicted"/>
<feature type="region of interest" description="Disordered" evidence="1">
    <location>
        <begin position="1"/>
        <end position="38"/>
    </location>
</feature>
<dbReference type="AlphaFoldDB" id="A0A4Z2HI67"/>
<accession>A0A4Z2HI67</accession>
<protein>
    <submittedName>
        <fullName evidence="2">Uncharacterized protein</fullName>
    </submittedName>
</protein>
<keyword evidence="3" id="KW-1185">Reference proteome</keyword>
<gene>
    <name evidence="2" type="ORF">EYF80_024509</name>
</gene>
<sequence length="222" mass="24975">MDQDTMRPGDQSGPECQQGDQHQDHVHLSRHHQGELQHNWHLRQTTATPLEARQKSSESSRVSCSAKSWLLKSSRVPGLRTGREVGVLNQELSITQESLPGSHAPGCEGEERLRRANEQPLLLHLGQDVRAQEAGQTQLSTNQEAEHQLHQQQQQIRVQLYGALVHHSHQQVEGAHKDRKVTGRISSLEFDDDVFRADEAPVGGEEGLTVHHLFYTEDRGNL</sequence>
<organism evidence="2 3">
    <name type="scientific">Liparis tanakae</name>
    <name type="common">Tanaka's snailfish</name>
    <dbReference type="NCBI Taxonomy" id="230148"/>
    <lineage>
        <taxon>Eukaryota</taxon>
        <taxon>Metazoa</taxon>
        <taxon>Chordata</taxon>
        <taxon>Craniata</taxon>
        <taxon>Vertebrata</taxon>
        <taxon>Euteleostomi</taxon>
        <taxon>Actinopterygii</taxon>
        <taxon>Neopterygii</taxon>
        <taxon>Teleostei</taxon>
        <taxon>Neoteleostei</taxon>
        <taxon>Acanthomorphata</taxon>
        <taxon>Eupercaria</taxon>
        <taxon>Perciformes</taxon>
        <taxon>Cottioidei</taxon>
        <taxon>Cottales</taxon>
        <taxon>Liparidae</taxon>
        <taxon>Liparis</taxon>
    </lineage>
</organism>
<evidence type="ECO:0000313" key="3">
    <source>
        <dbReference type="Proteomes" id="UP000314294"/>
    </source>
</evidence>